<dbReference type="GO" id="GO:0016491">
    <property type="term" value="F:oxidoreductase activity"/>
    <property type="evidence" value="ECO:0007669"/>
    <property type="project" value="InterPro"/>
</dbReference>
<evidence type="ECO:0000259" key="1">
    <source>
        <dbReference type="Pfam" id="PF02317"/>
    </source>
</evidence>
<name>M4Z9C8_9BRAD</name>
<protein>
    <submittedName>
        <fullName evidence="2">Putative NAD/NADP octopine/nopaline dehydrogenase</fullName>
    </submittedName>
</protein>
<keyword evidence="3" id="KW-1185">Reference proteome</keyword>
<dbReference type="InterPro" id="IPR013328">
    <property type="entry name" value="6PGD_dom2"/>
</dbReference>
<reference evidence="2 3" key="1">
    <citation type="journal article" date="2013" name="Appl. Environ. Microbiol.">
        <title>Genome analysis suggests that the soil oligotrophic bacterium Agromonas oligotrophica (Bradyrhizobium oligotrophicum) is a nitrogen-fixing symbiont of Aeschynomene indica.</title>
        <authorList>
            <person name="Okubo T."/>
            <person name="Fukushima S."/>
            <person name="Itakura M."/>
            <person name="Oshima K."/>
            <person name="Longtonglang A."/>
            <person name="Teaumroong N."/>
            <person name="Mitsui H."/>
            <person name="Hattori M."/>
            <person name="Hattori R."/>
            <person name="Hattori T."/>
            <person name="Minamisawa K."/>
        </authorList>
    </citation>
    <scope>NUCLEOTIDE SEQUENCE [LARGE SCALE GENOMIC DNA]</scope>
    <source>
        <strain evidence="2 3">S58</strain>
    </source>
</reference>
<dbReference type="Gene3D" id="1.10.1040.10">
    <property type="entry name" value="N-(1-d-carboxylethyl)-l-norvaline Dehydrogenase, domain 2"/>
    <property type="match status" value="1"/>
</dbReference>
<dbReference type="PANTHER" id="PTHR38015:SF1">
    <property type="entry name" value="OPINE DEHYDROGENASE DOMAIN-CONTAINING PROTEIN"/>
    <property type="match status" value="1"/>
</dbReference>
<dbReference type="InterPro" id="IPR051729">
    <property type="entry name" value="Opine/Lysopine_DH"/>
</dbReference>
<evidence type="ECO:0000313" key="3">
    <source>
        <dbReference type="Proteomes" id="UP000011841"/>
    </source>
</evidence>
<dbReference type="KEGG" id="aol:S58_43630"/>
<gene>
    <name evidence="2" type="ORF">S58_43630</name>
</gene>
<organism evidence="2 3">
    <name type="scientific">Bradyrhizobium oligotrophicum S58</name>
    <dbReference type="NCBI Taxonomy" id="1245469"/>
    <lineage>
        <taxon>Bacteria</taxon>
        <taxon>Pseudomonadati</taxon>
        <taxon>Pseudomonadota</taxon>
        <taxon>Alphaproteobacteria</taxon>
        <taxon>Hyphomicrobiales</taxon>
        <taxon>Nitrobacteraceae</taxon>
        <taxon>Bradyrhizobium</taxon>
    </lineage>
</organism>
<dbReference type="Proteomes" id="UP000011841">
    <property type="component" value="Chromosome"/>
</dbReference>
<feature type="domain" description="Opine dehydrogenase" evidence="1">
    <location>
        <begin position="149"/>
        <end position="295"/>
    </location>
</feature>
<proteinExistence type="predicted"/>
<dbReference type="eggNOG" id="COG1893">
    <property type="taxonomic scope" value="Bacteria"/>
</dbReference>
<sequence>MLYAHPEHRRHAETIERNGYLEAGLKIEGRFHPDVSSDMADVVRFSRFIVITVPSYGHEAVLSELAKFDLSKHVVISITGNFFALMARRQINARYILETATAPYASRMQDGKVMVMGVKSIMPIAAMPVDVGEALRDEIGAIFSMPLEWRSNVLEIGMSCITGVIHPTPALMNAGWIETRKGDFYFYREGMSASVARVIDQVDRERMAIAREFGFRPQSVVAIMNSYYDRSFASFGEFAKQTVEHNTTKMAPQHLRDRFIVQDVPYVLVPWFELGVKVGLHSTAIKSIIDLASIVNETDYLETGRNLRRLGLDAASKGQVIETFSARLAPWGDELRRIA</sequence>
<dbReference type="SUPFAM" id="SSF48179">
    <property type="entry name" value="6-phosphogluconate dehydrogenase C-terminal domain-like"/>
    <property type="match status" value="1"/>
</dbReference>
<accession>M4Z9C8</accession>
<dbReference type="PATRIC" id="fig|1245469.3.peg.4468"/>
<dbReference type="Pfam" id="PF02317">
    <property type="entry name" value="Octopine_DH"/>
    <property type="match status" value="1"/>
</dbReference>
<dbReference type="STRING" id="1245469.S58_43630"/>
<dbReference type="Gene3D" id="3.40.50.720">
    <property type="entry name" value="NAD(P)-binding Rossmann-like Domain"/>
    <property type="match status" value="1"/>
</dbReference>
<dbReference type="InterPro" id="IPR008927">
    <property type="entry name" value="6-PGluconate_DH-like_C_sf"/>
</dbReference>
<dbReference type="InterPro" id="IPR003421">
    <property type="entry name" value="Opine_DH"/>
</dbReference>
<dbReference type="EMBL" id="AP012603">
    <property type="protein sequence ID" value="BAM90348.1"/>
    <property type="molecule type" value="Genomic_DNA"/>
</dbReference>
<dbReference type="PANTHER" id="PTHR38015">
    <property type="entry name" value="BLR6086 PROTEIN"/>
    <property type="match status" value="1"/>
</dbReference>
<dbReference type="HOGENOM" id="CLU_056511_0_0_5"/>
<dbReference type="AlphaFoldDB" id="M4Z9C8"/>
<evidence type="ECO:0000313" key="2">
    <source>
        <dbReference type="EMBL" id="BAM90348.1"/>
    </source>
</evidence>